<feature type="non-terminal residue" evidence="6">
    <location>
        <position position="1"/>
    </location>
</feature>
<protein>
    <submittedName>
        <fullName evidence="6">ATP-dependent helicase/nuclease subunit A</fullName>
    </submittedName>
</protein>
<name>W1XRL6_9ZZZZ</name>
<evidence type="ECO:0000256" key="2">
    <source>
        <dbReference type="ARBA" id="ARBA00022801"/>
    </source>
</evidence>
<dbReference type="InterPro" id="IPR027417">
    <property type="entry name" value="P-loop_NTPase"/>
</dbReference>
<accession>W1XRL6</accession>
<keyword evidence="1" id="KW-0547">Nucleotide-binding</keyword>
<proteinExistence type="predicted"/>
<dbReference type="InterPro" id="IPR014017">
    <property type="entry name" value="DNA_helicase_UvrD-like_C"/>
</dbReference>
<sequence length="91" mass="10337">GYFPDIRVSFPTMPWFYVKDVKEAALKAEEQRILYVALTRARDKLIMTGHFKGFKNAKGKLSTLGELIKNTASVEGQQLPTDIITQANTYR</sequence>
<evidence type="ECO:0000256" key="3">
    <source>
        <dbReference type="ARBA" id="ARBA00022806"/>
    </source>
</evidence>
<keyword evidence="2" id="KW-0378">Hydrolase</keyword>
<organism evidence="6">
    <name type="scientific">human gut metagenome</name>
    <dbReference type="NCBI Taxonomy" id="408170"/>
    <lineage>
        <taxon>unclassified sequences</taxon>
        <taxon>metagenomes</taxon>
        <taxon>organismal metagenomes</taxon>
    </lineage>
</organism>
<gene>
    <name evidence="6" type="ORF">Q604_UNBC12552G0001</name>
</gene>
<evidence type="ECO:0000313" key="6">
    <source>
        <dbReference type="EMBL" id="ETJ33003.1"/>
    </source>
</evidence>
<dbReference type="GO" id="GO:0005524">
    <property type="term" value="F:ATP binding"/>
    <property type="evidence" value="ECO:0007669"/>
    <property type="project" value="UniProtKB-KW"/>
</dbReference>
<dbReference type="Pfam" id="PF13361">
    <property type="entry name" value="UvrD_C"/>
    <property type="match status" value="1"/>
</dbReference>
<reference evidence="6" key="1">
    <citation type="submission" date="2013-12" db="EMBL/GenBank/DDBJ databases">
        <title>A Varibaculum cambriense genome reconstructed from a premature infant gut community with otherwise low bacterial novelty that shifts toward anaerobic metabolism during the third week of life.</title>
        <authorList>
            <person name="Brown C.T."/>
            <person name="Sharon I."/>
            <person name="Thomas B.C."/>
            <person name="Castelle C.J."/>
            <person name="Morowitz M.J."/>
            <person name="Banfield J.F."/>
        </authorList>
    </citation>
    <scope>NUCLEOTIDE SEQUENCE</scope>
</reference>
<keyword evidence="3 6" id="KW-0347">Helicase</keyword>
<evidence type="ECO:0000256" key="4">
    <source>
        <dbReference type="ARBA" id="ARBA00022840"/>
    </source>
</evidence>
<dbReference type="GO" id="GO:0004386">
    <property type="term" value="F:helicase activity"/>
    <property type="evidence" value="ECO:0007669"/>
    <property type="project" value="UniProtKB-KW"/>
</dbReference>
<evidence type="ECO:0000259" key="5">
    <source>
        <dbReference type="Pfam" id="PF13361"/>
    </source>
</evidence>
<dbReference type="GO" id="GO:0016787">
    <property type="term" value="F:hydrolase activity"/>
    <property type="evidence" value="ECO:0007669"/>
    <property type="project" value="UniProtKB-KW"/>
</dbReference>
<keyword evidence="4" id="KW-0067">ATP-binding</keyword>
<dbReference type="EMBL" id="AZMM01012552">
    <property type="protein sequence ID" value="ETJ33003.1"/>
    <property type="molecule type" value="Genomic_DNA"/>
</dbReference>
<dbReference type="Gene3D" id="3.40.50.300">
    <property type="entry name" value="P-loop containing nucleotide triphosphate hydrolases"/>
    <property type="match status" value="1"/>
</dbReference>
<feature type="domain" description="UvrD-like helicase C-terminal" evidence="5">
    <location>
        <begin position="23"/>
        <end position="49"/>
    </location>
</feature>
<evidence type="ECO:0000256" key="1">
    <source>
        <dbReference type="ARBA" id="ARBA00022741"/>
    </source>
</evidence>
<dbReference type="SUPFAM" id="SSF52540">
    <property type="entry name" value="P-loop containing nucleoside triphosphate hydrolases"/>
    <property type="match status" value="1"/>
</dbReference>
<comment type="caution">
    <text evidence="6">The sequence shown here is derived from an EMBL/GenBank/DDBJ whole genome shotgun (WGS) entry which is preliminary data.</text>
</comment>
<dbReference type="AlphaFoldDB" id="W1XRL6"/>